<feature type="transmembrane region" description="Helical" evidence="1">
    <location>
        <begin position="6"/>
        <end position="33"/>
    </location>
</feature>
<dbReference type="EMBL" id="BAAAZX010000001">
    <property type="protein sequence ID" value="GAA3975536.1"/>
    <property type="molecule type" value="Genomic_DNA"/>
</dbReference>
<keyword evidence="3" id="KW-1185">Reference proteome</keyword>
<protein>
    <submittedName>
        <fullName evidence="2">Uncharacterized protein</fullName>
    </submittedName>
</protein>
<reference evidence="3" key="1">
    <citation type="journal article" date="2019" name="Int. J. Syst. Evol. Microbiol.">
        <title>The Global Catalogue of Microorganisms (GCM) 10K type strain sequencing project: providing services to taxonomists for standard genome sequencing and annotation.</title>
        <authorList>
            <consortium name="The Broad Institute Genomics Platform"/>
            <consortium name="The Broad Institute Genome Sequencing Center for Infectious Disease"/>
            <person name="Wu L."/>
            <person name="Ma J."/>
        </authorList>
    </citation>
    <scope>NUCLEOTIDE SEQUENCE [LARGE SCALE GENOMIC DNA]</scope>
    <source>
        <strain evidence="3">JCM 16924</strain>
    </source>
</reference>
<evidence type="ECO:0000313" key="3">
    <source>
        <dbReference type="Proteomes" id="UP001500456"/>
    </source>
</evidence>
<proteinExistence type="predicted"/>
<keyword evidence="1" id="KW-0812">Transmembrane</keyword>
<gene>
    <name evidence="2" type="ORF">GCM10022232_03580</name>
</gene>
<evidence type="ECO:0000256" key="1">
    <source>
        <dbReference type="SAM" id="Phobius"/>
    </source>
</evidence>
<keyword evidence="1" id="KW-0472">Membrane</keyword>
<organism evidence="2 3">
    <name type="scientific">Streptomyces plumbiresistens</name>
    <dbReference type="NCBI Taxonomy" id="511811"/>
    <lineage>
        <taxon>Bacteria</taxon>
        <taxon>Bacillati</taxon>
        <taxon>Actinomycetota</taxon>
        <taxon>Actinomycetes</taxon>
        <taxon>Kitasatosporales</taxon>
        <taxon>Streptomycetaceae</taxon>
        <taxon>Streptomyces</taxon>
    </lineage>
</organism>
<sequence length="107" mass="11307">MIVMHMYLVVAGTLVVMLTAGFGIAGITTGWVLPLGRHRILRPKLWGYGQLVGAVGASLWMFLGVFPARLDALALIGWFVFMGGIGIQMLAQSPGRAPVPPATNSAS</sequence>
<keyword evidence="1" id="KW-1133">Transmembrane helix</keyword>
<feature type="transmembrane region" description="Helical" evidence="1">
    <location>
        <begin position="45"/>
        <end position="66"/>
    </location>
</feature>
<accession>A0ABP7Q327</accession>
<evidence type="ECO:0000313" key="2">
    <source>
        <dbReference type="EMBL" id="GAA3975536.1"/>
    </source>
</evidence>
<dbReference type="Proteomes" id="UP001500456">
    <property type="component" value="Unassembled WGS sequence"/>
</dbReference>
<comment type="caution">
    <text evidence="2">The sequence shown here is derived from an EMBL/GenBank/DDBJ whole genome shotgun (WGS) entry which is preliminary data.</text>
</comment>
<feature type="transmembrane region" description="Helical" evidence="1">
    <location>
        <begin position="72"/>
        <end position="91"/>
    </location>
</feature>
<name>A0ABP7Q327_9ACTN</name>